<organism evidence="13 14">
    <name type="scientific">Anoxybacter fermentans</name>
    <dbReference type="NCBI Taxonomy" id="1323375"/>
    <lineage>
        <taxon>Bacteria</taxon>
        <taxon>Bacillati</taxon>
        <taxon>Bacillota</taxon>
        <taxon>Clostridia</taxon>
        <taxon>Halanaerobiales</taxon>
        <taxon>Anoxybacter</taxon>
    </lineage>
</organism>
<keyword evidence="12" id="KW-0449">Lipoprotein</keyword>
<dbReference type="Gene3D" id="3.10.520.10">
    <property type="entry name" value="ApbE-like domains"/>
    <property type="match status" value="1"/>
</dbReference>
<keyword evidence="12" id="KW-0997">Cell inner membrane</keyword>
<dbReference type="KEGG" id="aft:BBF96_03890"/>
<proteinExistence type="inferred from homology"/>
<dbReference type="AlphaFoldDB" id="A0A3Q9HP95"/>
<gene>
    <name evidence="13" type="ORF">BBF96_03890</name>
</gene>
<dbReference type="GO" id="GO:0016740">
    <property type="term" value="F:transferase activity"/>
    <property type="evidence" value="ECO:0007669"/>
    <property type="project" value="UniProtKB-UniRule"/>
</dbReference>
<sequence length="343" mass="38012">MKVKQIAVIFILIFSLILAGCGKKSSEYELSVTRTSFIMGTLVTVKVYGPDRAKIADEVLAELKRIEELMSINITESEVNEINSNAGVKPVKVSEDTFKVIKLAKEYAEMTNGLFDPSVGPLVQLWGIGTRHKKVPTKEELAEVLPLINYKNIILDEKNQTVYLSRPGMMIDVGGIAKGYAADLAIDIFKKHKVKSGYVNIGGNVMVYGKKPDKSLWRIGIQDPRAPRDDLMAVISLENQAVVTSGDYERYFIENGIRYHHILNPKTGYPARTGLISATVIGDSSFHADALSTSVFLLGPEKGMALAKKMGYEVMVITDDKKVLMSEGIEDKMKIINEEYSKK</sequence>
<keyword evidence="6 10" id="KW-0274">FAD</keyword>
<dbReference type="Proteomes" id="UP000267250">
    <property type="component" value="Chromosome"/>
</dbReference>
<keyword evidence="14" id="KW-1185">Reference proteome</keyword>
<evidence type="ECO:0000313" key="14">
    <source>
        <dbReference type="Proteomes" id="UP000267250"/>
    </source>
</evidence>
<dbReference type="RefSeq" id="WP_127015930.1">
    <property type="nucleotide sequence ID" value="NZ_CP016379.1"/>
</dbReference>
<feature type="binding site" evidence="11">
    <location>
        <position position="289"/>
    </location>
    <ligand>
        <name>Mg(2+)</name>
        <dbReference type="ChEBI" id="CHEBI:18420"/>
    </ligand>
</feature>
<evidence type="ECO:0000256" key="1">
    <source>
        <dbReference type="ARBA" id="ARBA00011955"/>
    </source>
</evidence>
<comment type="function">
    <text evidence="12">Flavin transferase that catalyzes the transfer of the FMN moiety of FAD and its covalent binding to the hydroxyl group of a threonine residue in a target flavoprotein.</text>
</comment>
<evidence type="ECO:0000256" key="2">
    <source>
        <dbReference type="ARBA" id="ARBA00016337"/>
    </source>
</evidence>
<protein>
    <recommendedName>
        <fullName evidence="2 10">FAD:protein FMN transferase</fullName>
        <ecNumber evidence="1 10">2.7.1.180</ecNumber>
    </recommendedName>
    <alternativeName>
        <fullName evidence="8 10">Flavin transferase</fullName>
    </alternativeName>
</protein>
<evidence type="ECO:0000256" key="5">
    <source>
        <dbReference type="ARBA" id="ARBA00022723"/>
    </source>
</evidence>
<comment type="subcellular location">
    <subcellularLocation>
        <location evidence="12">Cell inner membrane</location>
        <topology evidence="12">Lipid-anchor</topology>
        <orientation evidence="12">Periplasmic side</orientation>
    </subcellularLocation>
</comment>
<comment type="cofactor">
    <cofactor evidence="11">
        <name>Mg(2+)</name>
        <dbReference type="ChEBI" id="CHEBI:18420"/>
    </cofactor>
    <cofactor evidence="11">
        <name>Mn(2+)</name>
        <dbReference type="ChEBI" id="CHEBI:29035"/>
    </cofactor>
    <text evidence="11">Magnesium. Can also use manganese.</text>
</comment>
<evidence type="ECO:0000313" key="13">
    <source>
        <dbReference type="EMBL" id="AZR72602.1"/>
    </source>
</evidence>
<keyword evidence="5 10" id="KW-0479">Metal-binding</keyword>
<name>A0A3Q9HP95_9FIRM</name>
<dbReference type="InterPro" id="IPR003374">
    <property type="entry name" value="ApbE-like_sf"/>
</dbReference>
<dbReference type="PANTHER" id="PTHR30040:SF2">
    <property type="entry name" value="FAD:PROTEIN FMN TRANSFERASE"/>
    <property type="match status" value="1"/>
</dbReference>
<keyword evidence="3 10" id="KW-0285">Flavoprotein</keyword>
<evidence type="ECO:0000256" key="9">
    <source>
        <dbReference type="ARBA" id="ARBA00048540"/>
    </source>
</evidence>
<evidence type="ECO:0000256" key="12">
    <source>
        <dbReference type="RuleBase" id="RU363002"/>
    </source>
</evidence>
<feature type="binding site" evidence="11">
    <location>
        <position position="293"/>
    </location>
    <ligand>
        <name>Mg(2+)</name>
        <dbReference type="ChEBI" id="CHEBI:18420"/>
    </ligand>
</feature>
<evidence type="ECO:0000256" key="10">
    <source>
        <dbReference type="PIRNR" id="PIRNR006268"/>
    </source>
</evidence>
<dbReference type="PIRSF" id="PIRSF006268">
    <property type="entry name" value="ApbE"/>
    <property type="match status" value="1"/>
</dbReference>
<evidence type="ECO:0000256" key="3">
    <source>
        <dbReference type="ARBA" id="ARBA00022630"/>
    </source>
</evidence>
<evidence type="ECO:0000256" key="11">
    <source>
        <dbReference type="PIRSR" id="PIRSR006268-2"/>
    </source>
</evidence>
<keyword evidence="12" id="KW-1003">Cell membrane</keyword>
<dbReference type="GO" id="GO:0046872">
    <property type="term" value="F:metal ion binding"/>
    <property type="evidence" value="ECO:0007669"/>
    <property type="project" value="UniProtKB-UniRule"/>
</dbReference>
<dbReference type="OrthoDB" id="9778595at2"/>
<feature type="binding site" evidence="11">
    <location>
        <position position="175"/>
    </location>
    <ligand>
        <name>Mg(2+)</name>
        <dbReference type="ChEBI" id="CHEBI:18420"/>
    </ligand>
</feature>
<keyword evidence="12" id="KW-0472">Membrane</keyword>
<comment type="catalytic activity">
    <reaction evidence="9 10 12">
        <text>L-threonyl-[protein] + FAD = FMN-L-threonyl-[protein] + AMP + H(+)</text>
        <dbReference type="Rhea" id="RHEA:36847"/>
        <dbReference type="Rhea" id="RHEA-COMP:11060"/>
        <dbReference type="Rhea" id="RHEA-COMP:11061"/>
        <dbReference type="ChEBI" id="CHEBI:15378"/>
        <dbReference type="ChEBI" id="CHEBI:30013"/>
        <dbReference type="ChEBI" id="CHEBI:57692"/>
        <dbReference type="ChEBI" id="CHEBI:74257"/>
        <dbReference type="ChEBI" id="CHEBI:456215"/>
        <dbReference type="EC" id="2.7.1.180"/>
    </reaction>
</comment>
<comment type="similarity">
    <text evidence="10 12">Belongs to the ApbE family.</text>
</comment>
<evidence type="ECO:0000256" key="7">
    <source>
        <dbReference type="ARBA" id="ARBA00022842"/>
    </source>
</evidence>
<keyword evidence="4 10" id="KW-0808">Transferase</keyword>
<keyword evidence="7 10" id="KW-0460">Magnesium</keyword>
<dbReference type="Pfam" id="PF02424">
    <property type="entry name" value="ApbE"/>
    <property type="match status" value="1"/>
</dbReference>
<evidence type="ECO:0000256" key="4">
    <source>
        <dbReference type="ARBA" id="ARBA00022679"/>
    </source>
</evidence>
<dbReference type="PANTHER" id="PTHR30040">
    <property type="entry name" value="THIAMINE BIOSYNTHESIS LIPOPROTEIN APBE"/>
    <property type="match status" value="1"/>
</dbReference>
<dbReference type="SUPFAM" id="SSF143631">
    <property type="entry name" value="ApbE-like"/>
    <property type="match status" value="1"/>
</dbReference>
<dbReference type="InterPro" id="IPR024932">
    <property type="entry name" value="ApbE"/>
</dbReference>
<dbReference type="EMBL" id="CP016379">
    <property type="protein sequence ID" value="AZR72602.1"/>
    <property type="molecule type" value="Genomic_DNA"/>
</dbReference>
<evidence type="ECO:0000256" key="8">
    <source>
        <dbReference type="ARBA" id="ARBA00031306"/>
    </source>
</evidence>
<accession>A0A3Q9HP95</accession>
<evidence type="ECO:0000256" key="6">
    <source>
        <dbReference type="ARBA" id="ARBA00022827"/>
    </source>
</evidence>
<dbReference type="EC" id="2.7.1.180" evidence="1 10"/>
<reference evidence="13 14" key="1">
    <citation type="submission" date="2016-07" db="EMBL/GenBank/DDBJ databases">
        <title>Genome and transcriptome analysis of iron-reducing fermentative bacteria Anoxybacter fermentans.</title>
        <authorList>
            <person name="Zeng X."/>
            <person name="Shao Z."/>
        </authorList>
    </citation>
    <scope>NUCLEOTIDE SEQUENCE [LARGE SCALE GENOMIC DNA]</scope>
    <source>
        <strain evidence="13 14">DY22613</strain>
    </source>
</reference>
<dbReference type="GO" id="GO:0005886">
    <property type="term" value="C:plasma membrane"/>
    <property type="evidence" value="ECO:0007669"/>
    <property type="project" value="UniProtKB-SubCell"/>
</dbReference>
<dbReference type="PROSITE" id="PS51257">
    <property type="entry name" value="PROKAR_LIPOPROTEIN"/>
    <property type="match status" value="1"/>
</dbReference>